<dbReference type="Proteomes" id="UP000585474">
    <property type="component" value="Unassembled WGS sequence"/>
</dbReference>
<dbReference type="OrthoDB" id="1885884at2759"/>
<evidence type="ECO:0000313" key="3">
    <source>
        <dbReference type="Proteomes" id="UP000585474"/>
    </source>
</evidence>
<keyword evidence="2" id="KW-0238">DNA-binding</keyword>
<accession>A0A7J0GM06</accession>
<sequence>MAVLARPWPQAPSKPMHVPLISLPLLQVDHMLEIGLMAVVPFRPPWMEKGTHHPPGYMSSALSHIMSALCWHNPICPTSSPPCNEVRVRFSGFSYDQDEWVSVKRGVRERSIPLEPSECHRVEVGDLVLCFRETDDLAIYADAYIVEVQRRLHDTKGCNCTFLVRFDYDDAQEKVPLTSICCRPA</sequence>
<name>A0A7J0GM06_9ERIC</name>
<dbReference type="AlphaFoldDB" id="A0A7J0GM06"/>
<dbReference type="GO" id="GO:0003677">
    <property type="term" value="F:DNA binding"/>
    <property type="evidence" value="ECO:0007669"/>
    <property type="project" value="UniProtKB-KW"/>
</dbReference>
<protein>
    <submittedName>
        <fullName evidence="2">SAWADEE HOMEODOMAIN protein</fullName>
    </submittedName>
</protein>
<dbReference type="PANTHER" id="PTHR33827:SF2">
    <property type="entry name" value="PROTEIN SAWADEE HOMEODOMAIN HOMOLOG 1"/>
    <property type="match status" value="1"/>
</dbReference>
<keyword evidence="2" id="KW-0371">Homeobox</keyword>
<gene>
    <name evidence="2" type="ORF">Acr_23g0001530</name>
</gene>
<keyword evidence="3" id="KW-1185">Reference proteome</keyword>
<dbReference type="EMBL" id="BJWL01000023">
    <property type="protein sequence ID" value="GFZ11768.1"/>
    <property type="molecule type" value="Genomic_DNA"/>
</dbReference>
<organism evidence="2 3">
    <name type="scientific">Actinidia rufa</name>
    <dbReference type="NCBI Taxonomy" id="165716"/>
    <lineage>
        <taxon>Eukaryota</taxon>
        <taxon>Viridiplantae</taxon>
        <taxon>Streptophyta</taxon>
        <taxon>Embryophyta</taxon>
        <taxon>Tracheophyta</taxon>
        <taxon>Spermatophyta</taxon>
        <taxon>Magnoliopsida</taxon>
        <taxon>eudicotyledons</taxon>
        <taxon>Gunneridae</taxon>
        <taxon>Pentapetalae</taxon>
        <taxon>asterids</taxon>
        <taxon>Ericales</taxon>
        <taxon>Actinidiaceae</taxon>
        <taxon>Actinidia</taxon>
    </lineage>
</organism>
<reference evidence="2 3" key="1">
    <citation type="submission" date="2019-07" db="EMBL/GenBank/DDBJ databases">
        <title>De Novo Assembly of kiwifruit Actinidia rufa.</title>
        <authorList>
            <person name="Sugita-Konishi S."/>
            <person name="Sato K."/>
            <person name="Mori E."/>
            <person name="Abe Y."/>
            <person name="Kisaki G."/>
            <person name="Hamano K."/>
            <person name="Suezawa K."/>
            <person name="Otani M."/>
            <person name="Fukuda T."/>
            <person name="Manabe T."/>
            <person name="Gomi K."/>
            <person name="Tabuchi M."/>
            <person name="Akimitsu K."/>
            <person name="Kataoka I."/>
        </authorList>
    </citation>
    <scope>NUCLEOTIDE SEQUENCE [LARGE SCALE GENOMIC DNA]</scope>
    <source>
        <strain evidence="3">cv. Fuchu</strain>
    </source>
</reference>
<dbReference type="Pfam" id="PF16719">
    <property type="entry name" value="SAWADEE"/>
    <property type="match status" value="1"/>
</dbReference>
<feature type="domain" description="SAWADEE" evidence="1">
    <location>
        <begin position="83"/>
        <end position="181"/>
    </location>
</feature>
<comment type="caution">
    <text evidence="2">The sequence shown here is derived from an EMBL/GenBank/DDBJ whole genome shotgun (WGS) entry which is preliminary data.</text>
</comment>
<dbReference type="InterPro" id="IPR032001">
    <property type="entry name" value="SAWADEE_dom"/>
</dbReference>
<evidence type="ECO:0000259" key="1">
    <source>
        <dbReference type="Pfam" id="PF16719"/>
    </source>
</evidence>
<dbReference type="InterPro" id="IPR039276">
    <property type="entry name" value="SHH1/2"/>
</dbReference>
<dbReference type="Gene3D" id="2.30.30.140">
    <property type="match status" value="1"/>
</dbReference>
<dbReference type="PANTHER" id="PTHR33827">
    <property type="entry name" value="PROTEIN SAWADEE HOMEODOMAIN HOMOLOG 2"/>
    <property type="match status" value="1"/>
</dbReference>
<dbReference type="GO" id="GO:0003682">
    <property type="term" value="F:chromatin binding"/>
    <property type="evidence" value="ECO:0007669"/>
    <property type="project" value="InterPro"/>
</dbReference>
<dbReference type="Gene3D" id="2.40.50.40">
    <property type="match status" value="1"/>
</dbReference>
<proteinExistence type="predicted"/>
<evidence type="ECO:0000313" key="2">
    <source>
        <dbReference type="EMBL" id="GFZ11768.1"/>
    </source>
</evidence>